<feature type="compositionally biased region" description="Low complexity" evidence="9">
    <location>
        <begin position="807"/>
        <end position="837"/>
    </location>
</feature>
<dbReference type="InterPro" id="IPR017401">
    <property type="entry name" value="MYPT1/MYPT2/Mbs85"/>
</dbReference>
<dbReference type="Gene3D" id="6.10.250.1820">
    <property type="match status" value="1"/>
</dbReference>
<dbReference type="InterPro" id="IPR002110">
    <property type="entry name" value="Ankyrin_rpt"/>
</dbReference>
<accession>A0ABQ8MR85</accession>
<evidence type="ECO:0000256" key="1">
    <source>
        <dbReference type="ARBA" id="ARBA00004496"/>
    </source>
</evidence>
<comment type="caution">
    <text evidence="12">The sequence shown here is derived from an EMBL/GenBank/DDBJ whole genome shotgun (WGS) entry which is preliminary data.</text>
</comment>
<dbReference type="Pfam" id="PF15898">
    <property type="entry name" value="PRKG1_interact"/>
    <property type="match status" value="1"/>
</dbReference>
<dbReference type="Gene3D" id="1.25.40.20">
    <property type="entry name" value="Ankyrin repeat-containing domain"/>
    <property type="match status" value="2"/>
</dbReference>
<feature type="compositionally biased region" description="Low complexity" evidence="9">
    <location>
        <begin position="724"/>
        <end position="748"/>
    </location>
</feature>
<feature type="region of interest" description="Disordered" evidence="9">
    <location>
        <begin position="331"/>
        <end position="402"/>
    </location>
</feature>
<evidence type="ECO:0000256" key="6">
    <source>
        <dbReference type="ARBA" id="ARBA00044333"/>
    </source>
</evidence>
<feature type="repeat" description="ANK" evidence="7">
    <location>
        <begin position="59"/>
        <end position="91"/>
    </location>
</feature>
<gene>
    <name evidence="12" type="ORF">H4Q32_021597</name>
</gene>
<evidence type="ECO:0000256" key="8">
    <source>
        <dbReference type="SAM" id="Coils"/>
    </source>
</evidence>
<feature type="compositionally biased region" description="Polar residues" evidence="9">
    <location>
        <begin position="962"/>
        <end position="989"/>
    </location>
</feature>
<reference evidence="12 13" key="1">
    <citation type="submission" date="2022-01" db="EMBL/GenBank/DDBJ databases">
        <title>A high-quality chromosome-level genome assembly of rohu carp, Labeo rohita.</title>
        <authorList>
            <person name="Arick M.A. II"/>
            <person name="Hsu C.-Y."/>
            <person name="Magbanua Z."/>
            <person name="Pechanova O."/>
            <person name="Grover C."/>
            <person name="Miller E."/>
            <person name="Thrash A."/>
            <person name="Ezzel L."/>
            <person name="Alam S."/>
            <person name="Benzie J."/>
            <person name="Hamilton M."/>
            <person name="Karsi A."/>
            <person name="Lawrence M.L."/>
            <person name="Peterson D.G."/>
        </authorList>
    </citation>
    <scope>NUCLEOTIDE SEQUENCE [LARGE SCALE GENOMIC DNA]</scope>
    <source>
        <strain evidence="13">BAU-BD-2019</strain>
        <tissue evidence="12">Blood</tissue>
    </source>
</reference>
<dbReference type="Proteomes" id="UP000830375">
    <property type="component" value="Unassembled WGS sequence"/>
</dbReference>
<feature type="coiled-coil region" evidence="8">
    <location>
        <begin position="1023"/>
        <end position="1120"/>
    </location>
</feature>
<evidence type="ECO:0000313" key="13">
    <source>
        <dbReference type="Proteomes" id="UP000830375"/>
    </source>
</evidence>
<keyword evidence="10" id="KW-0472">Membrane</keyword>
<dbReference type="PANTHER" id="PTHR24179:SF20">
    <property type="entry name" value="PROTEIN PHOSPHATASE 1 REGULATORY SUBUNIT 12A"/>
    <property type="match status" value="1"/>
</dbReference>
<feature type="compositionally biased region" description="Basic and acidic residues" evidence="9">
    <location>
        <begin position="764"/>
        <end position="806"/>
    </location>
</feature>
<dbReference type="PIRSF" id="PIRSF038141">
    <property type="entry name" value="PP1_12ABC_vert"/>
    <property type="match status" value="1"/>
</dbReference>
<feature type="transmembrane region" description="Helical" evidence="10">
    <location>
        <begin position="175"/>
        <end position="193"/>
    </location>
</feature>
<dbReference type="SUPFAM" id="SSF48403">
    <property type="entry name" value="Ankyrin repeat"/>
    <property type="match status" value="1"/>
</dbReference>
<proteinExistence type="predicted"/>
<evidence type="ECO:0000256" key="4">
    <source>
        <dbReference type="ARBA" id="ARBA00023043"/>
    </source>
</evidence>
<evidence type="ECO:0000256" key="9">
    <source>
        <dbReference type="SAM" id="MobiDB-lite"/>
    </source>
</evidence>
<feature type="compositionally biased region" description="Basic and acidic residues" evidence="9">
    <location>
        <begin position="348"/>
        <end position="370"/>
    </location>
</feature>
<feature type="compositionally biased region" description="Polar residues" evidence="9">
    <location>
        <begin position="332"/>
        <end position="344"/>
    </location>
</feature>
<dbReference type="InterPro" id="IPR051226">
    <property type="entry name" value="PP1_Regulatory_Subunit"/>
</dbReference>
<feature type="region of interest" description="Disordered" evidence="9">
    <location>
        <begin position="511"/>
        <end position="654"/>
    </location>
</feature>
<dbReference type="PANTHER" id="PTHR24179">
    <property type="entry name" value="PROTEIN PHOSPHATASE 1 REGULATORY SUBUNIT 12"/>
    <property type="match status" value="1"/>
</dbReference>
<keyword evidence="13" id="KW-1185">Reference proteome</keyword>
<keyword evidence="8" id="KW-0175">Coiled coil</keyword>
<feature type="compositionally biased region" description="Acidic residues" evidence="9">
    <location>
        <begin position="388"/>
        <end position="400"/>
    </location>
</feature>
<comment type="subcellular location">
    <subcellularLocation>
        <location evidence="1">Cytoplasm</location>
    </subcellularLocation>
</comment>
<dbReference type="SMART" id="SM00248">
    <property type="entry name" value="ANK"/>
    <property type="match status" value="5"/>
</dbReference>
<feature type="repeat" description="ANK" evidence="7">
    <location>
        <begin position="227"/>
        <end position="259"/>
    </location>
</feature>
<evidence type="ECO:0000256" key="3">
    <source>
        <dbReference type="ARBA" id="ARBA00022737"/>
    </source>
</evidence>
<evidence type="ECO:0000256" key="5">
    <source>
        <dbReference type="ARBA" id="ARBA00044128"/>
    </source>
</evidence>
<dbReference type="PROSITE" id="PS50297">
    <property type="entry name" value="ANK_REP_REGION"/>
    <property type="match status" value="3"/>
</dbReference>
<evidence type="ECO:0000256" key="2">
    <source>
        <dbReference type="ARBA" id="ARBA00022490"/>
    </source>
</evidence>
<feature type="region of interest" description="Disordered" evidence="9">
    <location>
        <begin position="943"/>
        <end position="1013"/>
    </location>
</feature>
<evidence type="ECO:0000313" key="12">
    <source>
        <dbReference type="EMBL" id="KAI2665344.1"/>
    </source>
</evidence>
<protein>
    <recommendedName>
        <fullName evidence="5">Protein phosphatase 1 regulatory subunit 12A</fullName>
    </recommendedName>
    <alternativeName>
        <fullName evidence="6">Myosin phosphatase-targeting subunit 1</fullName>
    </alternativeName>
</protein>
<evidence type="ECO:0000256" key="7">
    <source>
        <dbReference type="PROSITE-ProRule" id="PRU00023"/>
    </source>
</evidence>
<feature type="region of interest" description="Disordered" evidence="9">
    <location>
        <begin position="474"/>
        <end position="497"/>
    </location>
</feature>
<name>A0ABQ8MR85_LABRO</name>
<feature type="compositionally biased region" description="Basic and acidic residues" evidence="9">
    <location>
        <begin position="1002"/>
        <end position="1013"/>
    </location>
</feature>
<feature type="compositionally biased region" description="Low complexity" evidence="9">
    <location>
        <begin position="627"/>
        <end position="654"/>
    </location>
</feature>
<feature type="region of interest" description="Disordered" evidence="9">
    <location>
        <begin position="667"/>
        <end position="869"/>
    </location>
</feature>
<dbReference type="InterPro" id="IPR031775">
    <property type="entry name" value="PRKG1_interact"/>
</dbReference>
<feature type="domain" description="cGMP-dependent protein kinase interacting" evidence="11">
    <location>
        <begin position="1018"/>
        <end position="1123"/>
    </location>
</feature>
<evidence type="ECO:0000259" key="11">
    <source>
        <dbReference type="Pfam" id="PF15898"/>
    </source>
</evidence>
<feature type="compositionally biased region" description="Low complexity" evidence="9">
    <location>
        <begin position="529"/>
        <end position="540"/>
    </location>
</feature>
<dbReference type="InterPro" id="IPR036770">
    <property type="entry name" value="Ankyrin_rpt-contain_sf"/>
</dbReference>
<keyword evidence="4 7" id="KW-0040">ANK repeat</keyword>
<feature type="repeat" description="ANK" evidence="7">
    <location>
        <begin position="260"/>
        <end position="292"/>
    </location>
</feature>
<feature type="compositionally biased region" description="Polar residues" evidence="9">
    <location>
        <begin position="838"/>
        <end position="851"/>
    </location>
</feature>
<keyword evidence="3" id="KW-0677">Repeat</keyword>
<feature type="compositionally biased region" description="Basic and acidic residues" evidence="9">
    <location>
        <begin position="707"/>
        <end position="722"/>
    </location>
</feature>
<organism evidence="12 13">
    <name type="scientific">Labeo rohita</name>
    <name type="common">Indian major carp</name>
    <name type="synonym">Cyprinus rohita</name>
    <dbReference type="NCBI Taxonomy" id="84645"/>
    <lineage>
        <taxon>Eukaryota</taxon>
        <taxon>Metazoa</taxon>
        <taxon>Chordata</taxon>
        <taxon>Craniata</taxon>
        <taxon>Vertebrata</taxon>
        <taxon>Euteleostomi</taxon>
        <taxon>Actinopterygii</taxon>
        <taxon>Neopterygii</taxon>
        <taxon>Teleostei</taxon>
        <taxon>Ostariophysi</taxon>
        <taxon>Cypriniformes</taxon>
        <taxon>Cyprinidae</taxon>
        <taxon>Labeoninae</taxon>
        <taxon>Labeonini</taxon>
        <taxon>Labeo</taxon>
    </lineage>
</organism>
<feature type="compositionally biased region" description="Basic and acidic residues" evidence="9">
    <location>
        <begin position="541"/>
        <end position="553"/>
    </location>
</feature>
<keyword evidence="10" id="KW-0812">Transmembrane</keyword>
<dbReference type="Pfam" id="PF12796">
    <property type="entry name" value="Ank_2"/>
    <property type="match status" value="2"/>
</dbReference>
<keyword evidence="2" id="KW-0963">Cytoplasm</keyword>
<evidence type="ECO:0000256" key="10">
    <source>
        <dbReference type="SAM" id="Phobius"/>
    </source>
</evidence>
<keyword evidence="10" id="KW-1133">Transmembrane helix</keyword>
<sequence length="1133" mass="126278">MVLSWQRAVRPGDFTGSCSRGEHMENRAWTLVKACIDDNVDMVTFLVEHGACINQPDNEGWIPLHAAASCGYLDIAEYLISQGANVGVVNSEGETPLDIAEEEAMEELLQNEINRQAAVRSSRGCKSWQDSNGCTDSELILEPCSTSSVTHSTLSPVSTLNLPFDPAGYLMSERLLILLALSALLFYLFLLGVDIEAARKEEERIMLRDARQWLNSGQINDVRHAKSGGTALHVAAAKGYTEVLKLLIQAGYDVNIKDYDGWTPLHAAAHWGKEEACRILVEHLCDMDIVNKVGQTAFDVADEDILGYLEELQKKQNLLLSEKKDVKKSPLIETTTTGDNNQSVKPLKSKETLLLEPEKTVPRIETLEPEKVDEEEGEGKKDESSCSSEEEEEEDSESENEAGLSVCSEFWDCALHLRGEKMSSTLLYRVPASLCWTSDNITALVPGGEPGCPALWRQGLRKTGISLVPKKAMVSTPAGKVSPKDEDRKDESPASWRLGLRKTGSYGALAEISTTKEAQKEKDTAGVMRSASSPRLSSSLDNKDKEKEKEKTRLAYVAPTIPRRHVSTSDIDEKENRDSAASLVRSGSYTRRRWEEDLKNSDGTASQNRTSSYQRSTSHTLALGRTSSSRDLPAKSSSASSLEPNNSKAWQQPSSYYQSYSIHRSGSFGRRQDDALSSTSSSTSTTTTSTSSVTSPTGHRSLLSRYWADEGLEKEKEKEKESATVIPTINTAATTTTTSTTGTGVTLTDLQEAEKTIGRSRPTRPREEEKEEKEKQDKEKQEEKKETETKEDDYRSRYRSFEEKYRSTSLASTTTTSSTLPSSSSSSSSSLYSTSSLNRPNSLTGLTSSYSRTSRDTEREKKKRTTRTLKTSLSHALYVTADDLERKDARLECPSGPRIATRTNQSSRRIRKKAALKESLSGWGIRSDPEVLAADQEFMKKSPAGLRGLRAQRKKTRGGGNDDQSPFTSTLINSDRLSRNDPVSTSTSALDRYEPLSSRGIGESRRPYSRYERDDTTDYKKLYEQILAENEKLKAQLRDTELELSDLKLQLEKATQRQERFADRSQLEMEKRERRALERKISEMEEELKNLPQVKQVQSLRQYNERLQAENRALARVLSKISQGCSHLPAADL</sequence>
<feature type="compositionally biased region" description="Low complexity" evidence="9">
    <location>
        <begin position="677"/>
        <end position="697"/>
    </location>
</feature>
<feature type="compositionally biased region" description="Polar residues" evidence="9">
    <location>
        <begin position="601"/>
        <end position="620"/>
    </location>
</feature>
<dbReference type="PROSITE" id="PS50088">
    <property type="entry name" value="ANK_REPEAT"/>
    <property type="match status" value="3"/>
</dbReference>
<dbReference type="EMBL" id="JACTAM010000004">
    <property type="protein sequence ID" value="KAI2665344.1"/>
    <property type="molecule type" value="Genomic_DNA"/>
</dbReference>
<feature type="compositionally biased region" description="Basic and acidic residues" evidence="9">
    <location>
        <begin position="482"/>
        <end position="492"/>
    </location>
</feature>